<dbReference type="PROSITE" id="PS50887">
    <property type="entry name" value="GGDEF"/>
    <property type="match status" value="1"/>
</dbReference>
<dbReference type="InterPro" id="IPR043128">
    <property type="entry name" value="Rev_trsase/Diguanyl_cyclase"/>
</dbReference>
<dbReference type="SMART" id="SM00052">
    <property type="entry name" value="EAL"/>
    <property type="match status" value="1"/>
</dbReference>
<comment type="caution">
    <text evidence="3">The sequence shown here is derived from an EMBL/GenBank/DDBJ whole genome shotgun (WGS) entry which is preliminary data.</text>
</comment>
<dbReference type="PANTHER" id="PTHR44757">
    <property type="entry name" value="DIGUANYLATE CYCLASE DGCP"/>
    <property type="match status" value="1"/>
</dbReference>
<organism evidence="3 4">
    <name type="scientific">Roseateles albus</name>
    <dbReference type="NCBI Taxonomy" id="2987525"/>
    <lineage>
        <taxon>Bacteria</taxon>
        <taxon>Pseudomonadati</taxon>
        <taxon>Pseudomonadota</taxon>
        <taxon>Betaproteobacteria</taxon>
        <taxon>Burkholderiales</taxon>
        <taxon>Sphaerotilaceae</taxon>
        <taxon>Roseateles</taxon>
    </lineage>
</organism>
<dbReference type="RefSeq" id="WP_273599223.1">
    <property type="nucleotide sequence ID" value="NZ_JAQQXT010000002.1"/>
</dbReference>
<evidence type="ECO:0000313" key="4">
    <source>
        <dbReference type="Proteomes" id="UP001221189"/>
    </source>
</evidence>
<evidence type="ECO:0000259" key="1">
    <source>
        <dbReference type="PROSITE" id="PS50883"/>
    </source>
</evidence>
<dbReference type="InterPro" id="IPR029016">
    <property type="entry name" value="GAF-like_dom_sf"/>
</dbReference>
<evidence type="ECO:0000313" key="3">
    <source>
        <dbReference type="EMBL" id="MDC8770849.1"/>
    </source>
</evidence>
<reference evidence="3 4" key="1">
    <citation type="submission" date="2022-10" db="EMBL/GenBank/DDBJ databases">
        <title>Paucibacter sp. hw1 Genome sequencing.</title>
        <authorList>
            <person name="Park S."/>
        </authorList>
    </citation>
    <scope>NUCLEOTIDE SEQUENCE [LARGE SCALE GENOMIC DNA]</scope>
    <source>
        <strain evidence="4">hw1</strain>
    </source>
</reference>
<dbReference type="Pfam" id="PF13185">
    <property type="entry name" value="GAF_2"/>
    <property type="match status" value="1"/>
</dbReference>
<sequence length="725" mass="79539">MPDHAAPPALPPLAPQQLFDSLDQASLGLIWVDESATIRHSNHYFRQFSVAADYLHECFQDLSLERWQTLMRQDGPPELRQQTLLLQLTLAEGGQRSFELQFQSLPDAESKLTLMLLRPMDERIEREAVSALQHDVLEAVALGRPLPVVMDLLCRRVEALAPDVICSVLAVDEAGLLHPLAAPSLPSNFSAALDGLAIGPSVGSCGTAAFRGQAVQVTDIANDPLWADYRALALSFGLGACWSTPIFLNPQRVGATFALYYREARVAADFHRRMVEACEQLCTVALKHDEHLRQIERLAYFDGVTGLPNRTLFADRVRQGLPLAGRTGAPAALLLLDLDRFKTVNDTLGHASGDEVLRQAALRLSACLREADTLARFGGDEFVAWLPGCSASYAMQVAAKLLASLELPLELTGQDAPLLISASIGVSCYPDDGHELDKLLKHADIAMYEAKRAGRNCARFYLPAMNQALDTRMALESALRLALSSNSLALHYQPKVRLSDGALVGAEALLRWWHPQHGQVPPDTFIPMAEECGLVNALDAWVLEAACAQLASWREQGVAIQAVAVNVSPTRFQQDDVAAHVHSLLQKHDLRAEQITLEMTERLLLEHETRTVDQLNQLHSMGVRLSIDDFGTGYSSLSYLKRLPVSELKLDKSFVRDLETDADDRALSSAVIGIGRALGLAVVAEGVETEGQRRVLIEAGCEIAQGYFFARPQSAQDLQAWLKLR</sequence>
<dbReference type="InterPro" id="IPR003018">
    <property type="entry name" value="GAF"/>
</dbReference>
<dbReference type="InterPro" id="IPR001633">
    <property type="entry name" value="EAL_dom"/>
</dbReference>
<dbReference type="Pfam" id="PF00990">
    <property type="entry name" value="GGDEF"/>
    <property type="match status" value="1"/>
</dbReference>
<dbReference type="NCBIfam" id="TIGR00254">
    <property type="entry name" value="GGDEF"/>
    <property type="match status" value="1"/>
</dbReference>
<dbReference type="Gene3D" id="3.30.450.40">
    <property type="match status" value="1"/>
</dbReference>
<dbReference type="Gene3D" id="3.30.70.270">
    <property type="match status" value="1"/>
</dbReference>
<dbReference type="SUPFAM" id="SSF141868">
    <property type="entry name" value="EAL domain-like"/>
    <property type="match status" value="1"/>
</dbReference>
<evidence type="ECO:0000259" key="2">
    <source>
        <dbReference type="PROSITE" id="PS50887"/>
    </source>
</evidence>
<gene>
    <name evidence="3" type="ORF">PRZ03_04635</name>
</gene>
<dbReference type="InterPro" id="IPR000160">
    <property type="entry name" value="GGDEF_dom"/>
</dbReference>
<feature type="domain" description="GGDEF" evidence="2">
    <location>
        <begin position="329"/>
        <end position="463"/>
    </location>
</feature>
<dbReference type="InterPro" id="IPR029787">
    <property type="entry name" value="Nucleotide_cyclase"/>
</dbReference>
<dbReference type="InterPro" id="IPR012226">
    <property type="entry name" value="Diguanyl_cyclase/Pdiesterase"/>
</dbReference>
<accession>A0ABT5KBN6</accession>
<dbReference type="CDD" id="cd01948">
    <property type="entry name" value="EAL"/>
    <property type="match status" value="1"/>
</dbReference>
<protein>
    <submittedName>
        <fullName evidence="3">EAL domain-containing protein</fullName>
    </submittedName>
</protein>
<dbReference type="EMBL" id="JAQQXT010000002">
    <property type="protein sequence ID" value="MDC8770849.1"/>
    <property type="molecule type" value="Genomic_DNA"/>
</dbReference>
<dbReference type="InterPro" id="IPR035919">
    <property type="entry name" value="EAL_sf"/>
</dbReference>
<keyword evidence="4" id="KW-1185">Reference proteome</keyword>
<dbReference type="InterPro" id="IPR052155">
    <property type="entry name" value="Biofilm_reg_signaling"/>
</dbReference>
<dbReference type="CDD" id="cd01949">
    <property type="entry name" value="GGDEF"/>
    <property type="match status" value="1"/>
</dbReference>
<dbReference type="PANTHER" id="PTHR44757:SF2">
    <property type="entry name" value="BIOFILM ARCHITECTURE MAINTENANCE PROTEIN MBAA"/>
    <property type="match status" value="1"/>
</dbReference>
<name>A0ABT5KBN6_9BURK</name>
<dbReference type="SMART" id="SM00267">
    <property type="entry name" value="GGDEF"/>
    <property type="match status" value="1"/>
</dbReference>
<feature type="domain" description="EAL" evidence="1">
    <location>
        <begin position="472"/>
        <end position="725"/>
    </location>
</feature>
<dbReference type="Proteomes" id="UP001221189">
    <property type="component" value="Unassembled WGS sequence"/>
</dbReference>
<dbReference type="PROSITE" id="PS50883">
    <property type="entry name" value="EAL"/>
    <property type="match status" value="1"/>
</dbReference>
<dbReference type="SUPFAM" id="SSF55073">
    <property type="entry name" value="Nucleotide cyclase"/>
    <property type="match status" value="1"/>
</dbReference>
<dbReference type="Pfam" id="PF00563">
    <property type="entry name" value="EAL"/>
    <property type="match status" value="1"/>
</dbReference>
<proteinExistence type="predicted"/>
<dbReference type="SUPFAM" id="SSF55781">
    <property type="entry name" value="GAF domain-like"/>
    <property type="match status" value="1"/>
</dbReference>
<dbReference type="Gene3D" id="3.20.20.450">
    <property type="entry name" value="EAL domain"/>
    <property type="match status" value="1"/>
</dbReference>
<dbReference type="PIRSF" id="PIRSF005925">
    <property type="entry name" value="Dos"/>
    <property type="match status" value="1"/>
</dbReference>